<organism evidence="1">
    <name type="scientific">hydrothermal vent metagenome</name>
    <dbReference type="NCBI Taxonomy" id="652676"/>
    <lineage>
        <taxon>unclassified sequences</taxon>
        <taxon>metagenomes</taxon>
        <taxon>ecological metagenomes</taxon>
    </lineage>
</organism>
<evidence type="ECO:0000313" key="1">
    <source>
        <dbReference type="EMBL" id="VAX23908.1"/>
    </source>
</evidence>
<accession>A0A3B1CIT2</accession>
<dbReference type="Pfam" id="PF02635">
    <property type="entry name" value="DsrE"/>
    <property type="match status" value="1"/>
</dbReference>
<protein>
    <submittedName>
        <fullName evidence="1">Uncharacterized protein</fullName>
    </submittedName>
</protein>
<dbReference type="SUPFAM" id="SSF75169">
    <property type="entry name" value="DsrEFH-like"/>
    <property type="match status" value="1"/>
</dbReference>
<sequence>MKLAMVIYTGPEQANTATLIGIARSARAKGNDVTVFAMSAGVRNLAREDFVKLADDGVKIAVCDHNRTGFNAPADVDGVSYGSQYDLAGYVNGCDRFLSFT</sequence>
<gene>
    <name evidence="1" type="ORF">MNBD_NITROSPINAE01-537</name>
</gene>
<dbReference type="InterPro" id="IPR027396">
    <property type="entry name" value="DsrEFH-like"/>
</dbReference>
<reference evidence="1" key="1">
    <citation type="submission" date="2018-06" db="EMBL/GenBank/DDBJ databases">
        <authorList>
            <person name="Zhirakovskaya E."/>
        </authorList>
    </citation>
    <scope>NUCLEOTIDE SEQUENCE</scope>
</reference>
<dbReference type="EMBL" id="UOGC01000157">
    <property type="protein sequence ID" value="VAX23908.1"/>
    <property type="molecule type" value="Genomic_DNA"/>
</dbReference>
<dbReference type="Gene3D" id="3.40.1260.10">
    <property type="entry name" value="DsrEFH-like"/>
    <property type="match status" value="1"/>
</dbReference>
<name>A0A3B1CIT2_9ZZZZ</name>
<dbReference type="AlphaFoldDB" id="A0A3B1CIT2"/>
<proteinExistence type="predicted"/>
<dbReference type="InterPro" id="IPR003787">
    <property type="entry name" value="Sulphur_relay_DsrE/F-like"/>
</dbReference>